<keyword evidence="2" id="KW-0472">Membrane</keyword>
<proteinExistence type="predicted"/>
<evidence type="ECO:0000313" key="4">
    <source>
        <dbReference type="Proteomes" id="UP000647172"/>
    </source>
</evidence>
<sequence length="110" mass="11648">MVAPGNALIQVVFAIAFIVASGYALGRIHQWYRDGTERDEAYRSGYDRASDSMFGMALRRQAEEAAAAPPLLTGPPPAAEGPYGRPVVGHARRRIVATRLSCAAPGGAAH</sequence>
<dbReference type="AlphaFoldDB" id="A0A919JJ09"/>
<dbReference type="RefSeq" id="WP_203765864.1">
    <property type="nucleotide sequence ID" value="NZ_BAAAYJ010000065.1"/>
</dbReference>
<evidence type="ECO:0000256" key="2">
    <source>
        <dbReference type="SAM" id="Phobius"/>
    </source>
</evidence>
<organism evidence="3 4">
    <name type="scientific">Actinoplanes nipponensis</name>
    <dbReference type="NCBI Taxonomy" id="135950"/>
    <lineage>
        <taxon>Bacteria</taxon>
        <taxon>Bacillati</taxon>
        <taxon>Actinomycetota</taxon>
        <taxon>Actinomycetes</taxon>
        <taxon>Micromonosporales</taxon>
        <taxon>Micromonosporaceae</taxon>
        <taxon>Actinoplanes</taxon>
    </lineage>
</organism>
<accession>A0A919JJ09</accession>
<dbReference type="Proteomes" id="UP000647172">
    <property type="component" value="Unassembled WGS sequence"/>
</dbReference>
<dbReference type="EMBL" id="BOMQ01000016">
    <property type="protein sequence ID" value="GIE47679.1"/>
    <property type="molecule type" value="Genomic_DNA"/>
</dbReference>
<gene>
    <name evidence="3" type="ORF">Ani05nite_12130</name>
</gene>
<comment type="caution">
    <text evidence="3">The sequence shown here is derived from an EMBL/GenBank/DDBJ whole genome shotgun (WGS) entry which is preliminary data.</text>
</comment>
<evidence type="ECO:0000256" key="1">
    <source>
        <dbReference type="SAM" id="MobiDB-lite"/>
    </source>
</evidence>
<reference evidence="3" key="1">
    <citation type="submission" date="2021-01" db="EMBL/GenBank/DDBJ databases">
        <title>Whole genome shotgun sequence of Actinoplanes nipponensis NBRC 14063.</title>
        <authorList>
            <person name="Komaki H."/>
            <person name="Tamura T."/>
        </authorList>
    </citation>
    <scope>NUCLEOTIDE SEQUENCE</scope>
    <source>
        <strain evidence="3">NBRC 14063</strain>
    </source>
</reference>
<evidence type="ECO:0000313" key="3">
    <source>
        <dbReference type="EMBL" id="GIE47679.1"/>
    </source>
</evidence>
<feature type="region of interest" description="Disordered" evidence="1">
    <location>
        <begin position="65"/>
        <end position="85"/>
    </location>
</feature>
<protein>
    <submittedName>
        <fullName evidence="3">Uncharacterized protein</fullName>
    </submittedName>
</protein>
<keyword evidence="2" id="KW-1133">Transmembrane helix</keyword>
<keyword evidence="2" id="KW-0812">Transmembrane</keyword>
<feature type="transmembrane region" description="Helical" evidence="2">
    <location>
        <begin position="6"/>
        <end position="25"/>
    </location>
</feature>
<name>A0A919JJ09_9ACTN</name>
<keyword evidence="4" id="KW-1185">Reference proteome</keyword>